<protein>
    <submittedName>
        <fullName evidence="1">Uncharacterized protein</fullName>
    </submittedName>
</protein>
<evidence type="ECO:0000313" key="2">
    <source>
        <dbReference type="Proteomes" id="UP000562929"/>
    </source>
</evidence>
<name>A0A8H4QBZ3_9HYPO</name>
<sequence>MGSRFRPFVTSLQGYGRDLDDELDAVVGRFDIEADVRGAGAFVLRPRLGVVVFGRRLPRRRRFLGLGFDVEAANGPSMEVEDGALVVDAESGSESSSEDLLDVADDLAVLVEDAALLIDGTAEHGGEIA</sequence>
<evidence type="ECO:0000313" key="1">
    <source>
        <dbReference type="EMBL" id="KAF4594724.1"/>
    </source>
</evidence>
<dbReference type="AlphaFoldDB" id="A0A8H4QBZ3"/>
<keyword evidence="2" id="KW-1185">Reference proteome</keyword>
<reference evidence="1 2" key="1">
    <citation type="journal article" date="2020" name="G3 (Bethesda)">
        <title>Genetic Underpinnings of Host Manipulation by Ophiocordyceps as Revealed by Comparative Transcriptomics.</title>
        <authorList>
            <person name="Will I."/>
            <person name="Das B."/>
            <person name="Trinh T."/>
            <person name="Brachmann A."/>
            <person name="Ohm R.A."/>
            <person name="de Bekker C."/>
        </authorList>
    </citation>
    <scope>NUCLEOTIDE SEQUENCE [LARGE SCALE GENOMIC DNA]</scope>
    <source>
        <strain evidence="1 2">EC05</strain>
    </source>
</reference>
<accession>A0A8H4QBZ3</accession>
<proteinExistence type="predicted"/>
<organism evidence="1 2">
    <name type="scientific">Ophiocordyceps camponoti-floridani</name>
    <dbReference type="NCBI Taxonomy" id="2030778"/>
    <lineage>
        <taxon>Eukaryota</taxon>
        <taxon>Fungi</taxon>
        <taxon>Dikarya</taxon>
        <taxon>Ascomycota</taxon>
        <taxon>Pezizomycotina</taxon>
        <taxon>Sordariomycetes</taxon>
        <taxon>Hypocreomycetidae</taxon>
        <taxon>Hypocreales</taxon>
        <taxon>Ophiocordycipitaceae</taxon>
        <taxon>Ophiocordyceps</taxon>
    </lineage>
</organism>
<dbReference type="EMBL" id="JAACLJ010000001">
    <property type="protein sequence ID" value="KAF4594724.1"/>
    <property type="molecule type" value="Genomic_DNA"/>
</dbReference>
<gene>
    <name evidence="1" type="ORF">GQ602_000337</name>
</gene>
<dbReference type="Proteomes" id="UP000562929">
    <property type="component" value="Unassembled WGS sequence"/>
</dbReference>
<comment type="caution">
    <text evidence="1">The sequence shown here is derived from an EMBL/GenBank/DDBJ whole genome shotgun (WGS) entry which is preliminary data.</text>
</comment>